<dbReference type="PANTHER" id="PTHR31973">
    <property type="entry name" value="POLYPROTEIN, PUTATIVE-RELATED"/>
    <property type="match status" value="1"/>
</dbReference>
<keyword evidence="3" id="KW-1185">Reference proteome</keyword>
<reference evidence="2" key="2">
    <citation type="submission" date="2022-01" db="EMBL/GenBank/DDBJ databases">
        <authorList>
            <person name="Yamashiro T."/>
            <person name="Shiraishi A."/>
            <person name="Satake H."/>
            <person name="Nakayama K."/>
        </authorList>
    </citation>
    <scope>NUCLEOTIDE SEQUENCE</scope>
</reference>
<dbReference type="PANTHER" id="PTHR31973:SF187">
    <property type="entry name" value="MUTATOR TRANSPOSASE MUDRA PROTEIN"/>
    <property type="match status" value="1"/>
</dbReference>
<evidence type="ECO:0000256" key="1">
    <source>
        <dbReference type="SAM" id="MobiDB-lite"/>
    </source>
</evidence>
<dbReference type="Proteomes" id="UP001151760">
    <property type="component" value="Unassembled WGS sequence"/>
</dbReference>
<accession>A0ABQ4ZYH0</accession>
<feature type="region of interest" description="Disordered" evidence="1">
    <location>
        <begin position="377"/>
        <end position="400"/>
    </location>
</feature>
<feature type="compositionally biased region" description="Polar residues" evidence="1">
    <location>
        <begin position="474"/>
        <end position="492"/>
    </location>
</feature>
<sequence>MAKYVTDNKIILVYVEHESSNVDSSIFVTHKKGVAIAVDNHLRKAPIEIDSSPDMNRNLTPMFEGVDDPFKDLDEILGDYANNGKQITRDEITGKQMVVHVGNSFTVDDVLDLHMLFETEGVGPIGKFKEVEDLDYDPKHDEVFDDDEHIVKDVPVIMNNLNFTADLKHDLSIAFGKLLKEIHVTWTQFGKTRDEIATLHQNRRRKAIQWLETASQFLATTSRRSSNGVRTLATAEILGLDGCFMSGLWPGQILTAVGVDANNRIYPVAYVIVEAESKASWCWFLNLLGEDLGIEANFNYTFILIGKRQLVDGRDQPIITCLEYIKEYLMKRIVVVQKVIAKTVGPLTPYVTAVFDAIKKLLSTLFNEIEEVGAGWNTMPPKKRKKSHDEIARESCSTSKLSRKRKAVKCSKCRNLSHNRKGCRGQVGGSSQDGARQVIDARNVSGQAGARQAVDARNVSGQAGARQAAGARNVSGQASGIRNTSSQVGGFS</sequence>
<organism evidence="2 3">
    <name type="scientific">Tanacetum coccineum</name>
    <dbReference type="NCBI Taxonomy" id="301880"/>
    <lineage>
        <taxon>Eukaryota</taxon>
        <taxon>Viridiplantae</taxon>
        <taxon>Streptophyta</taxon>
        <taxon>Embryophyta</taxon>
        <taxon>Tracheophyta</taxon>
        <taxon>Spermatophyta</taxon>
        <taxon>Magnoliopsida</taxon>
        <taxon>eudicotyledons</taxon>
        <taxon>Gunneridae</taxon>
        <taxon>Pentapetalae</taxon>
        <taxon>asterids</taxon>
        <taxon>campanulids</taxon>
        <taxon>Asterales</taxon>
        <taxon>Asteraceae</taxon>
        <taxon>Asteroideae</taxon>
        <taxon>Anthemideae</taxon>
        <taxon>Anthemidinae</taxon>
        <taxon>Tanacetum</taxon>
    </lineage>
</organism>
<comment type="caution">
    <text evidence="2">The sequence shown here is derived from an EMBL/GenBank/DDBJ whole genome shotgun (WGS) entry which is preliminary data.</text>
</comment>
<reference evidence="2" key="1">
    <citation type="journal article" date="2022" name="Int. J. Mol. Sci.">
        <title>Draft Genome of Tanacetum Coccineum: Genomic Comparison of Closely Related Tanacetum-Family Plants.</title>
        <authorList>
            <person name="Yamashiro T."/>
            <person name="Shiraishi A."/>
            <person name="Nakayama K."/>
            <person name="Satake H."/>
        </authorList>
    </citation>
    <scope>NUCLEOTIDE SEQUENCE</scope>
</reference>
<proteinExistence type="predicted"/>
<gene>
    <name evidence="2" type="ORF">Tco_0802322</name>
</gene>
<name>A0ABQ4ZYH0_9ASTR</name>
<feature type="region of interest" description="Disordered" evidence="1">
    <location>
        <begin position="466"/>
        <end position="492"/>
    </location>
</feature>
<dbReference type="EMBL" id="BQNB010011802">
    <property type="protein sequence ID" value="GJS95354.1"/>
    <property type="molecule type" value="Genomic_DNA"/>
</dbReference>
<protein>
    <submittedName>
        <fullName evidence="2">Mutator type transposase</fullName>
    </submittedName>
</protein>
<evidence type="ECO:0000313" key="3">
    <source>
        <dbReference type="Proteomes" id="UP001151760"/>
    </source>
</evidence>
<evidence type="ECO:0000313" key="2">
    <source>
        <dbReference type="EMBL" id="GJS95354.1"/>
    </source>
</evidence>